<dbReference type="Gene3D" id="3.30.160.60">
    <property type="entry name" value="Classic Zinc Finger"/>
    <property type="match status" value="1"/>
</dbReference>
<sequence>MHFCPYCNRSYERADHLSRHVTSHQNARVFKCSECSKGFNRRDILRRHEAAHERNEIEGKPESKRRVGRATRACEACAQSKSKCDESRPCKRCKTHSEICVDRTPMSMRPRKGSSARNRRLSSIASTSEDPGRRSSVADFVDPQTSSGGDPTPLIAETDFAAISGSLVDGIENLRNPEEQSGSTSMAPEFDLTQSLPSVQVPYDLLDFMNQSDHLIENIDTFDFDLGLDSFPIFDASEPRDVAVTESGAAAAEDQASSKSRFEIFKRTPWFWNPSSNQSTFSEHVRMPLEDENGVNVASSPHWPYSVELYIQDKLDQQARDRILQLVTRTVGTKVSIPSFPSAHFLDILVKNGIAKKVETDAWIHPHTFCASTTRTELLVALVAAGCVCFGIMSVGKTGGMLQEITRVALNNLAESDNSVLRDLQYLQAFMLWLDIGIFCGYKRKMEIAESDLLPLCTALRKAGAFNRSFYTRITPNANDSDAVLEQKWREWVKQESYKRLVYHLFQHDINVTFAMNRNPITSYSELSVPLPAARDIWLAQSPSAWRAAHAAAASVRGPGPIHNSLKDLLTKPDRISLLPGDADQTLSLSIFVAGIAALVWDHRKQVSITEDGTGEDDPKTHLWIQSRRQDLYQMLQNAQTLNPSLPAVQALFIEFLMMNLHVSLEDVQRFAGKFGEDEAQRSHAGLERWRKQRAARTAIWHAGQTLRAARNVPPYQLRGFDSIATYYATLTIWTYGVLHCSAGRRRAGCEDGAIGDAAAAAAAAATVAFADSGAGACAETHALDQAAAMAPPIHLDGPSSQDSIAFVACNRGRAVLRLLEHPLDPVGTSCDILDLRRVMAVGIQVLEGNYPDSDKVEDLPPLILSLRKLMQDLGNLPS</sequence>
<dbReference type="SUPFAM" id="SSF57667">
    <property type="entry name" value="beta-beta-alpha zinc fingers"/>
    <property type="match status" value="1"/>
</dbReference>
<name>A0ABR1M9P9_9PEZI</name>
<dbReference type="Pfam" id="PF00172">
    <property type="entry name" value="Zn_clus"/>
    <property type="match status" value="1"/>
</dbReference>
<dbReference type="InterPro" id="IPR036236">
    <property type="entry name" value="Znf_C2H2_sf"/>
</dbReference>
<dbReference type="Gene3D" id="4.10.240.10">
    <property type="entry name" value="Zn(2)-C6 fungal-type DNA-binding domain"/>
    <property type="match status" value="1"/>
</dbReference>
<evidence type="ECO:0000256" key="6">
    <source>
        <dbReference type="PROSITE-ProRule" id="PRU00042"/>
    </source>
</evidence>
<evidence type="ECO:0000313" key="11">
    <source>
        <dbReference type="Proteomes" id="UP001365128"/>
    </source>
</evidence>
<keyword evidence="6" id="KW-0863">Zinc-finger</keyword>
<evidence type="ECO:0000256" key="7">
    <source>
        <dbReference type="SAM" id="MobiDB-lite"/>
    </source>
</evidence>
<dbReference type="PROSITE" id="PS50048">
    <property type="entry name" value="ZN2_CY6_FUNGAL_2"/>
    <property type="match status" value="1"/>
</dbReference>
<keyword evidence="2" id="KW-0862">Zinc</keyword>
<accession>A0ABR1M9P9</accession>
<feature type="domain" description="C2H2-type" evidence="9">
    <location>
        <begin position="2"/>
        <end position="29"/>
    </location>
</feature>
<keyword evidence="11" id="KW-1185">Reference proteome</keyword>
<dbReference type="InterPro" id="IPR001138">
    <property type="entry name" value="Zn2Cys6_DnaBD"/>
</dbReference>
<dbReference type="SMART" id="SM00355">
    <property type="entry name" value="ZnF_C2H2"/>
    <property type="match status" value="2"/>
</dbReference>
<dbReference type="PANTHER" id="PTHR47660">
    <property type="entry name" value="TRANSCRIPTION FACTOR WITH C2H2 AND ZN(2)-CYS(6) DNA BINDING DOMAIN (EUROFUNG)-RELATED-RELATED"/>
    <property type="match status" value="1"/>
</dbReference>
<keyword evidence="1" id="KW-0479">Metal-binding</keyword>
<organism evidence="10 11">
    <name type="scientific">Phyllosticta citricarpa</name>
    <dbReference type="NCBI Taxonomy" id="55181"/>
    <lineage>
        <taxon>Eukaryota</taxon>
        <taxon>Fungi</taxon>
        <taxon>Dikarya</taxon>
        <taxon>Ascomycota</taxon>
        <taxon>Pezizomycotina</taxon>
        <taxon>Dothideomycetes</taxon>
        <taxon>Dothideomycetes incertae sedis</taxon>
        <taxon>Botryosphaeriales</taxon>
        <taxon>Phyllostictaceae</taxon>
        <taxon>Phyllosticta</taxon>
    </lineage>
</organism>
<evidence type="ECO:0000313" key="10">
    <source>
        <dbReference type="EMBL" id="KAK7543033.1"/>
    </source>
</evidence>
<evidence type="ECO:0000256" key="2">
    <source>
        <dbReference type="ARBA" id="ARBA00022833"/>
    </source>
</evidence>
<dbReference type="EMBL" id="JBBPDW010000022">
    <property type="protein sequence ID" value="KAK7543033.1"/>
    <property type="molecule type" value="Genomic_DNA"/>
</dbReference>
<dbReference type="PROSITE" id="PS00463">
    <property type="entry name" value="ZN2_CY6_FUNGAL_1"/>
    <property type="match status" value="1"/>
</dbReference>
<dbReference type="Pfam" id="PF00096">
    <property type="entry name" value="zf-C2H2"/>
    <property type="match status" value="1"/>
</dbReference>
<dbReference type="PROSITE" id="PS50157">
    <property type="entry name" value="ZINC_FINGER_C2H2_2"/>
    <property type="match status" value="2"/>
</dbReference>
<dbReference type="SUPFAM" id="SSF57701">
    <property type="entry name" value="Zn2/Cys6 DNA-binding domain"/>
    <property type="match status" value="1"/>
</dbReference>
<proteinExistence type="predicted"/>
<evidence type="ECO:0000256" key="4">
    <source>
        <dbReference type="ARBA" id="ARBA00023163"/>
    </source>
</evidence>
<feature type="region of interest" description="Disordered" evidence="7">
    <location>
        <begin position="104"/>
        <end position="153"/>
    </location>
</feature>
<dbReference type="Pfam" id="PF04082">
    <property type="entry name" value="Fungal_trans"/>
    <property type="match status" value="1"/>
</dbReference>
<dbReference type="PROSITE" id="PS00028">
    <property type="entry name" value="ZINC_FINGER_C2H2_1"/>
    <property type="match status" value="2"/>
</dbReference>
<evidence type="ECO:0000256" key="1">
    <source>
        <dbReference type="ARBA" id="ARBA00022723"/>
    </source>
</evidence>
<feature type="domain" description="C2H2-type" evidence="9">
    <location>
        <begin position="30"/>
        <end position="57"/>
    </location>
</feature>
<feature type="compositionally biased region" description="Basic residues" evidence="7">
    <location>
        <begin position="109"/>
        <end position="120"/>
    </location>
</feature>
<dbReference type="CDD" id="cd00067">
    <property type="entry name" value="GAL4"/>
    <property type="match status" value="1"/>
</dbReference>
<keyword evidence="3" id="KW-0805">Transcription regulation</keyword>
<evidence type="ECO:0000259" key="9">
    <source>
        <dbReference type="PROSITE" id="PS50157"/>
    </source>
</evidence>
<gene>
    <name evidence="10" type="ORF">IWX46DRAFT_165541</name>
</gene>
<comment type="caution">
    <text evidence="10">The sequence shown here is derived from an EMBL/GenBank/DDBJ whole genome shotgun (WGS) entry which is preliminary data.</text>
</comment>
<dbReference type="InterPro" id="IPR007219">
    <property type="entry name" value="XnlR_reg_dom"/>
</dbReference>
<dbReference type="SMART" id="SM00066">
    <property type="entry name" value="GAL4"/>
    <property type="match status" value="1"/>
</dbReference>
<protein>
    <submittedName>
        <fullName evidence="10">Uncharacterized protein</fullName>
    </submittedName>
</protein>
<reference evidence="10 11" key="1">
    <citation type="submission" date="2024-04" db="EMBL/GenBank/DDBJ databases">
        <title>Phyllosticta paracitricarpa is synonymous to the EU quarantine fungus P. citricarpa based on phylogenomic analyses.</title>
        <authorList>
            <consortium name="Lawrence Berkeley National Laboratory"/>
            <person name="Van Ingen-Buijs V.A."/>
            <person name="Van Westerhoven A.C."/>
            <person name="Haridas S."/>
            <person name="Skiadas P."/>
            <person name="Martin F."/>
            <person name="Groenewald J.Z."/>
            <person name="Crous P.W."/>
            <person name="Seidl M.F."/>
        </authorList>
    </citation>
    <scope>NUCLEOTIDE SEQUENCE [LARGE SCALE GENOMIC DNA]</scope>
    <source>
        <strain evidence="10 11">CBS 122670</strain>
    </source>
</reference>
<evidence type="ECO:0000259" key="8">
    <source>
        <dbReference type="PROSITE" id="PS50048"/>
    </source>
</evidence>
<dbReference type="Proteomes" id="UP001365128">
    <property type="component" value="Unassembled WGS sequence"/>
</dbReference>
<dbReference type="InterPro" id="IPR013087">
    <property type="entry name" value="Znf_C2H2_type"/>
</dbReference>
<dbReference type="InterPro" id="IPR036864">
    <property type="entry name" value="Zn2-C6_fun-type_DNA-bd_sf"/>
</dbReference>
<keyword evidence="5" id="KW-0539">Nucleus</keyword>
<evidence type="ECO:0000256" key="5">
    <source>
        <dbReference type="ARBA" id="ARBA00023242"/>
    </source>
</evidence>
<dbReference type="PANTHER" id="PTHR47660:SF8">
    <property type="entry name" value="TRANSCRIPTION FACTOR WITH C2H2 AND ZN(2)-CYS(6) DNA BINDING DOMAIN (EUROFUNG)"/>
    <property type="match status" value="1"/>
</dbReference>
<feature type="domain" description="Zn(2)-C6 fungal-type" evidence="8">
    <location>
        <begin position="73"/>
        <end position="102"/>
    </location>
</feature>
<evidence type="ECO:0000256" key="3">
    <source>
        <dbReference type="ARBA" id="ARBA00023015"/>
    </source>
</evidence>
<keyword evidence="4" id="KW-0804">Transcription</keyword>